<evidence type="ECO:0000313" key="1">
    <source>
        <dbReference type="EMBL" id="KPU44470.1"/>
    </source>
</evidence>
<sequence length="171" mass="20291">MLKPSEVKKAAKAIEADNIRFRSFLKNHADEEELDKQFLALHNELFADYDCRKCRNCCKMYKGTFQEDELEKAAGYMNITTDQFKDFFLELDEIGYSYKTRHRPCDFLDEDGDCKLGDMKPESCKTYPYTNQPERLWSLYSMLNVVEVCPAAFEIFERLKKVYGFKSRQRY</sequence>
<dbReference type="Proteomes" id="UP000050326">
    <property type="component" value="Unassembled WGS sequence"/>
</dbReference>
<dbReference type="RefSeq" id="WP_054875019.1">
    <property type="nucleotide sequence ID" value="NZ_LKET01000030.1"/>
</dbReference>
<reference evidence="1 2" key="1">
    <citation type="submission" date="2015-09" db="EMBL/GenBank/DDBJ databases">
        <title>Genome sequence of Oxobacter pfennigii DSM 3222.</title>
        <authorList>
            <person name="Poehlein A."/>
            <person name="Bengelsdorf F.R."/>
            <person name="Schiel-Bengelsdorf B."/>
            <person name="Duerre P."/>
            <person name="Daniel R."/>
        </authorList>
    </citation>
    <scope>NUCLEOTIDE SEQUENCE [LARGE SCALE GENOMIC DNA]</scope>
    <source>
        <strain evidence="1 2">DSM 3222</strain>
    </source>
</reference>
<name>A0A0P8W9U2_9CLOT</name>
<dbReference type="EMBL" id="LKET01000030">
    <property type="protein sequence ID" value="KPU44470.1"/>
    <property type="molecule type" value="Genomic_DNA"/>
</dbReference>
<dbReference type="GO" id="GO:0008168">
    <property type="term" value="F:methyltransferase activity"/>
    <property type="evidence" value="ECO:0007669"/>
    <property type="project" value="UniProtKB-KW"/>
</dbReference>
<keyword evidence="1" id="KW-0489">Methyltransferase</keyword>
<gene>
    <name evidence="1" type="ORF">OXPF_19640</name>
</gene>
<comment type="caution">
    <text evidence="1">The sequence shown here is derived from an EMBL/GenBank/DDBJ whole genome shotgun (WGS) entry which is preliminary data.</text>
</comment>
<dbReference type="STRING" id="36849.OXPF_19640"/>
<accession>A0A0P8W9U2</accession>
<keyword evidence="1" id="KW-0282">Flagellum</keyword>
<keyword evidence="1" id="KW-0969">Cilium</keyword>
<keyword evidence="2" id="KW-1185">Reference proteome</keyword>
<proteinExistence type="predicted"/>
<dbReference type="InterPro" id="IPR005358">
    <property type="entry name" value="Puta_zinc/iron-chelating_dom"/>
</dbReference>
<organism evidence="1 2">
    <name type="scientific">Oxobacter pfennigii</name>
    <dbReference type="NCBI Taxonomy" id="36849"/>
    <lineage>
        <taxon>Bacteria</taxon>
        <taxon>Bacillati</taxon>
        <taxon>Bacillota</taxon>
        <taxon>Clostridia</taxon>
        <taxon>Eubacteriales</taxon>
        <taxon>Clostridiaceae</taxon>
        <taxon>Oxobacter</taxon>
    </lineage>
</organism>
<keyword evidence="1" id="KW-0966">Cell projection</keyword>
<dbReference type="Pfam" id="PF03692">
    <property type="entry name" value="CxxCxxCC"/>
    <property type="match status" value="1"/>
</dbReference>
<keyword evidence="1" id="KW-0808">Transferase</keyword>
<evidence type="ECO:0000313" key="2">
    <source>
        <dbReference type="Proteomes" id="UP000050326"/>
    </source>
</evidence>
<dbReference type="GO" id="GO:0032259">
    <property type="term" value="P:methylation"/>
    <property type="evidence" value="ECO:0007669"/>
    <property type="project" value="UniProtKB-KW"/>
</dbReference>
<dbReference type="OrthoDB" id="9810361at2"/>
<dbReference type="PATRIC" id="fig|36849.3.peg.2075"/>
<dbReference type="AlphaFoldDB" id="A0A0P8W9U2"/>
<protein>
    <submittedName>
        <fullName evidence="1">Flagellin N-methylase</fullName>
    </submittedName>
</protein>